<dbReference type="CDD" id="cd03048">
    <property type="entry name" value="GST_N_Ure2p_like"/>
    <property type="match status" value="1"/>
</dbReference>
<dbReference type="SFLD" id="SFLDS00019">
    <property type="entry name" value="Glutathione_Transferase_(cytos"/>
    <property type="match status" value="1"/>
</dbReference>
<protein>
    <recommendedName>
        <fullName evidence="6">Glutathione S-transferase</fullName>
    </recommendedName>
</protein>
<dbReference type="InterPro" id="IPR010987">
    <property type="entry name" value="Glutathione-S-Trfase_C-like"/>
</dbReference>
<feature type="domain" description="GST C-terminal" evidence="3">
    <location>
        <begin position="91"/>
        <end position="222"/>
    </location>
</feature>
<evidence type="ECO:0008006" key="6">
    <source>
        <dbReference type="Google" id="ProtNLM"/>
    </source>
</evidence>
<dbReference type="InParanoid" id="C7YXH0"/>
<dbReference type="SUPFAM" id="SSF47616">
    <property type="entry name" value="GST C-terminal domain-like"/>
    <property type="match status" value="1"/>
</dbReference>
<evidence type="ECO:0000313" key="5">
    <source>
        <dbReference type="Proteomes" id="UP000005206"/>
    </source>
</evidence>
<evidence type="ECO:0000256" key="1">
    <source>
        <dbReference type="ARBA" id="ARBA00007409"/>
    </source>
</evidence>
<gene>
    <name evidence="4" type="ORF">NECHADRAFT_82526</name>
</gene>
<dbReference type="STRING" id="660122.C7YXH0"/>
<dbReference type="InterPro" id="IPR004045">
    <property type="entry name" value="Glutathione_S-Trfase_N"/>
</dbReference>
<proteinExistence type="inferred from homology"/>
<accession>C7YXH0</accession>
<keyword evidence="5" id="KW-1185">Reference proteome</keyword>
<dbReference type="Gene3D" id="1.20.1050.130">
    <property type="match status" value="1"/>
</dbReference>
<dbReference type="KEGG" id="nhe:NECHADRAFT_82526"/>
<feature type="domain" description="GST N-terminal" evidence="2">
    <location>
        <begin position="5"/>
        <end position="85"/>
    </location>
</feature>
<evidence type="ECO:0000259" key="3">
    <source>
        <dbReference type="PROSITE" id="PS50405"/>
    </source>
</evidence>
<dbReference type="PANTHER" id="PTHR44051:SF3">
    <property type="entry name" value="TRANSCRIPTIONAL REGULATOR URE2"/>
    <property type="match status" value="1"/>
</dbReference>
<dbReference type="eggNOG" id="KOG0867">
    <property type="taxonomic scope" value="Eukaryota"/>
</dbReference>
<dbReference type="EMBL" id="GG698902">
    <property type="protein sequence ID" value="EEU43338.1"/>
    <property type="molecule type" value="Genomic_DNA"/>
</dbReference>
<sequence length="222" mass="25910">MTALKPLTVYVHSAGPNPFKVTIVLEELGIPYDKIVVDNPKQDWFLALNPNGRVPALTDPNNEDFTIWESGVIVEYLVELYDKQGKLTVEDARGKWALKQYLHFQMSGQGPYFGQAVWFHRCPDDIPIAKQRYIEQTVRVFEVLETILKDREYLVGDKCTYADLSFIPWNRVALYAPFFKEVLWEQYKVKEKFPNFLAWHRRLSSRPSVRKAYGRDDGDEVM</sequence>
<name>C7YXH0_FUSV7</name>
<dbReference type="InterPro" id="IPR036249">
    <property type="entry name" value="Thioredoxin-like_sf"/>
</dbReference>
<dbReference type="SUPFAM" id="SSF52833">
    <property type="entry name" value="Thioredoxin-like"/>
    <property type="match status" value="1"/>
</dbReference>
<dbReference type="OMA" id="DIMFLPY"/>
<dbReference type="Pfam" id="PF00043">
    <property type="entry name" value="GST_C"/>
    <property type="match status" value="1"/>
</dbReference>
<dbReference type="HOGENOM" id="CLU_011226_14_2_1"/>
<dbReference type="InterPro" id="IPR040079">
    <property type="entry name" value="Glutathione_S-Trfase"/>
</dbReference>
<dbReference type="PROSITE" id="PS50405">
    <property type="entry name" value="GST_CTER"/>
    <property type="match status" value="1"/>
</dbReference>
<evidence type="ECO:0000259" key="2">
    <source>
        <dbReference type="PROSITE" id="PS50404"/>
    </source>
</evidence>
<evidence type="ECO:0000313" key="4">
    <source>
        <dbReference type="EMBL" id="EEU43338.1"/>
    </source>
</evidence>
<dbReference type="InterPro" id="IPR036282">
    <property type="entry name" value="Glutathione-S-Trfase_C_sf"/>
</dbReference>
<dbReference type="OrthoDB" id="422574at2759"/>
<comment type="similarity">
    <text evidence="1">Belongs to the GST superfamily.</text>
</comment>
<dbReference type="FunCoup" id="C7YXH0">
    <property type="interactions" value="734"/>
</dbReference>
<reference evidence="4 5" key="1">
    <citation type="journal article" date="2009" name="PLoS Genet.">
        <title>The genome of Nectria haematococca: contribution of supernumerary chromosomes to gene expansion.</title>
        <authorList>
            <person name="Coleman J.J."/>
            <person name="Rounsley S.D."/>
            <person name="Rodriguez-Carres M."/>
            <person name="Kuo A."/>
            <person name="Wasmann C.C."/>
            <person name="Grimwood J."/>
            <person name="Schmutz J."/>
            <person name="Taga M."/>
            <person name="White G.J."/>
            <person name="Zhou S."/>
            <person name="Schwartz D.C."/>
            <person name="Freitag M."/>
            <person name="Ma L.J."/>
            <person name="Danchin E.G."/>
            <person name="Henrissat B."/>
            <person name="Coutinho P.M."/>
            <person name="Nelson D.R."/>
            <person name="Straney D."/>
            <person name="Napoli C.A."/>
            <person name="Barker B.M."/>
            <person name="Gribskov M."/>
            <person name="Rep M."/>
            <person name="Kroken S."/>
            <person name="Molnar I."/>
            <person name="Rensing C."/>
            <person name="Kennell J.C."/>
            <person name="Zamora J."/>
            <person name="Farman M.L."/>
            <person name="Selker E.U."/>
            <person name="Salamov A."/>
            <person name="Shapiro H."/>
            <person name="Pangilinan J."/>
            <person name="Lindquist E."/>
            <person name="Lamers C."/>
            <person name="Grigoriev I.V."/>
            <person name="Geiser D.M."/>
            <person name="Covert S.F."/>
            <person name="Temporini E."/>
            <person name="Vanetten H.D."/>
        </authorList>
    </citation>
    <scope>NUCLEOTIDE SEQUENCE [LARGE SCALE GENOMIC DNA]</scope>
    <source>
        <strain evidence="5">ATCC MYA-4622 / CBS 123669 / FGSC 9596 / NRRL 45880 / 77-13-4</strain>
    </source>
</reference>
<dbReference type="RefSeq" id="XP_003049051.1">
    <property type="nucleotide sequence ID" value="XM_003049005.1"/>
</dbReference>
<dbReference type="PANTHER" id="PTHR44051">
    <property type="entry name" value="GLUTATHIONE S-TRANSFERASE-RELATED"/>
    <property type="match status" value="1"/>
</dbReference>
<dbReference type="InterPro" id="IPR004046">
    <property type="entry name" value="GST_C"/>
</dbReference>
<dbReference type="VEuPathDB" id="FungiDB:NECHADRAFT_82526"/>
<dbReference type="SFLD" id="SFLDG00358">
    <property type="entry name" value="Main_(cytGST)"/>
    <property type="match status" value="1"/>
</dbReference>
<dbReference type="SFLD" id="SFLDG01151">
    <property type="entry name" value="Main.2:_Nu-like"/>
    <property type="match status" value="1"/>
</dbReference>
<organism evidence="4 5">
    <name type="scientific">Fusarium vanettenii (strain ATCC MYA-4622 / CBS 123669 / FGSC 9596 / NRRL 45880 / 77-13-4)</name>
    <name type="common">Fusarium solani subsp. pisi</name>
    <dbReference type="NCBI Taxonomy" id="660122"/>
    <lineage>
        <taxon>Eukaryota</taxon>
        <taxon>Fungi</taxon>
        <taxon>Dikarya</taxon>
        <taxon>Ascomycota</taxon>
        <taxon>Pezizomycotina</taxon>
        <taxon>Sordariomycetes</taxon>
        <taxon>Hypocreomycetidae</taxon>
        <taxon>Hypocreales</taxon>
        <taxon>Nectriaceae</taxon>
        <taxon>Fusarium</taxon>
        <taxon>Fusarium solani species complex</taxon>
        <taxon>Fusarium vanettenii</taxon>
    </lineage>
</organism>
<dbReference type="Proteomes" id="UP000005206">
    <property type="component" value="Chromosome 7"/>
</dbReference>
<dbReference type="GeneID" id="9666283"/>
<dbReference type="PROSITE" id="PS50404">
    <property type="entry name" value="GST_NTER"/>
    <property type="match status" value="1"/>
</dbReference>
<dbReference type="Pfam" id="PF13409">
    <property type="entry name" value="GST_N_2"/>
    <property type="match status" value="1"/>
</dbReference>
<dbReference type="AlphaFoldDB" id="C7YXH0"/>